<evidence type="ECO:0000313" key="2">
    <source>
        <dbReference type="Proteomes" id="UP000077628"/>
    </source>
</evidence>
<dbReference type="Pfam" id="PF13689">
    <property type="entry name" value="DUF4154"/>
    <property type="match status" value="1"/>
</dbReference>
<dbReference type="InterPro" id="IPR025293">
    <property type="entry name" value="YfiR/HmsC-like"/>
</dbReference>
<gene>
    <name evidence="1" type="ORF">A1355_22960</name>
</gene>
<keyword evidence="2" id="KW-1185">Reference proteome</keyword>
<protein>
    <recommendedName>
        <fullName evidence="3">Transmembrane protein</fullName>
    </recommendedName>
</protein>
<accession>A0A177NW45</accession>
<proteinExistence type="predicted"/>
<comment type="caution">
    <text evidence="1">The sequence shown here is derived from an EMBL/GenBank/DDBJ whole genome shotgun (WGS) entry which is preliminary data.</text>
</comment>
<evidence type="ECO:0008006" key="3">
    <source>
        <dbReference type="Google" id="ProtNLM"/>
    </source>
</evidence>
<dbReference type="AlphaFoldDB" id="A0A177NW45"/>
<organism evidence="1 2">
    <name type="scientific">Methylomonas koyamae</name>
    <dbReference type="NCBI Taxonomy" id="702114"/>
    <lineage>
        <taxon>Bacteria</taxon>
        <taxon>Pseudomonadati</taxon>
        <taxon>Pseudomonadota</taxon>
        <taxon>Gammaproteobacteria</taxon>
        <taxon>Methylococcales</taxon>
        <taxon>Methylococcaceae</taxon>
        <taxon>Methylomonas</taxon>
    </lineage>
</organism>
<dbReference type="EMBL" id="LUUK01000090">
    <property type="protein sequence ID" value="OAI21854.1"/>
    <property type="molecule type" value="Genomic_DNA"/>
</dbReference>
<evidence type="ECO:0000313" key="1">
    <source>
        <dbReference type="EMBL" id="OAI21854.1"/>
    </source>
</evidence>
<name>A0A177NW45_9GAMM</name>
<dbReference type="STRING" id="702114.A1355_22960"/>
<reference evidence="2" key="1">
    <citation type="submission" date="2016-03" db="EMBL/GenBank/DDBJ databases">
        <authorList>
            <person name="Heylen K."/>
            <person name="De Vos P."/>
            <person name="Vekeman B."/>
        </authorList>
    </citation>
    <scope>NUCLEOTIDE SEQUENCE [LARGE SCALE GENOMIC DNA]</scope>
    <source>
        <strain evidence="2">R-45383</strain>
    </source>
</reference>
<sequence>MSLLAVAAISWVAASDSVPSNQEYQLKTAYLFHFAELAEWPESAPVNICLLGDSPLRDYLPVLEGWQIDNRVVHVSLGDNIDNCRILFLSDLQVLSKAVSEYARIRHVLLVSDVEDFARRGGMVQFTLRDNKLKLVVNLPAVRDAGLKLSSKLLRMAEIVQ</sequence>
<dbReference type="Proteomes" id="UP000077628">
    <property type="component" value="Unassembled WGS sequence"/>
</dbReference>